<sequence>MTLSARSTAAALAALTAFGLVAAPTPAVAGVDVEVSLTGVVTDGSGQGWPLLADVVVTDPAGAAVTTTSTDPWTGRYRVTVPAGQAHTVRVTSGYAGYRETAEQVPAGTRVADVAVPVDTDTCVAPGYRHRSDGLVESFDSTGTPAGWSIGDAVGDGHVWRFDDPAERTNKTGGHGSFAVADAAYYLDPDRIDTTLVSAPADLRAVAAPEIGFASDFTGFGFGRAGIGELDLSVDSGASWENVWRNTAHAPGPVRVTVPIPQAAGKSGVRVRFRYLNGPITPGKWWGVDDVYIGNRSCDALPGGLVVGTVRDRNTGDPLAGASVRGEGGTATSAEDGLYWLFSARTGNRSFTAGDLRYTTTTTPAQVAPNQATRLDFDLAAGRIEAAVDAVRGDPALGERDNARLVVRNTGTAPATVTVAERPGAFEPLSAARRVAPTLVHGEFSPYRLAGDASPAPSATADGGGAWQAQGDMPYQVADNAAAAHDGVIYTVAGRSGSRDAIQDAYALDTRTGVWSRIANLPHGRERPVAGVAGGRLYVAGGWGTGFPLDMVEQLDVYDPATGAWSAGADMPKPVAAAGSAVLDDTLYVVGGCLGESQCGTSTVQRYRPATNTWDTVADYPEALAWVSCGAIEARLYCTGGTVDRRPSRSTYSYDPGLDRWTRHADLPADSWAAATTVANGRLLLSGGVTNGTSTITNQGHAYSPATDTWSPLPNSVNSIFRGAGACGFYKVGGGASGLGGTPFVELLPGNSSCTSDRDADWLSATPRAVTLRPGERVALTVRFDARTADQPGTFPADLLLRTDTPYPTVEIPATMTVAPPANWGLLTGTVTALSCAGATNPLPGATVTVTGRSDAAALTTTATGGYARWLPSGQYSLIAAADGHIPATADVRLRPGQPTVTDLPLTRFDC</sequence>
<dbReference type="EMBL" id="MSIF01000003">
    <property type="protein sequence ID" value="OLF11989.1"/>
    <property type="molecule type" value="Genomic_DNA"/>
</dbReference>
<dbReference type="Pfam" id="PF13620">
    <property type="entry name" value="CarboxypepD_reg"/>
    <property type="match status" value="2"/>
</dbReference>
<feature type="signal peptide" evidence="1">
    <location>
        <begin position="1"/>
        <end position="22"/>
    </location>
</feature>
<feature type="chain" id="PRO_5038907116" description="Kelch motif protein" evidence="1">
    <location>
        <begin position="23"/>
        <end position="911"/>
    </location>
</feature>
<dbReference type="Gene3D" id="2.60.40.1120">
    <property type="entry name" value="Carboxypeptidase-like, regulatory domain"/>
    <property type="match status" value="2"/>
</dbReference>
<dbReference type="AlphaFoldDB" id="A0A7Z0WQN3"/>
<dbReference type="Gene3D" id="2.120.10.80">
    <property type="entry name" value="Kelch-type beta propeller"/>
    <property type="match status" value="2"/>
</dbReference>
<dbReference type="InterPro" id="IPR015915">
    <property type="entry name" value="Kelch-typ_b-propeller"/>
</dbReference>
<keyword evidence="1" id="KW-0732">Signal</keyword>
<accession>A0A7Z0WQN3</accession>
<dbReference type="RefSeq" id="WP_075132177.1">
    <property type="nucleotide sequence ID" value="NZ_MSIF01000003.1"/>
</dbReference>
<dbReference type="Pfam" id="PF24681">
    <property type="entry name" value="Kelch_KLHDC2_KLHL20_DRC7"/>
    <property type="match status" value="1"/>
</dbReference>
<dbReference type="PANTHER" id="PTHR45632:SF14">
    <property type="entry name" value="KELCH-LIKE PROTEIN 33"/>
    <property type="match status" value="1"/>
</dbReference>
<dbReference type="InterPro" id="IPR006652">
    <property type="entry name" value="Kelch_1"/>
</dbReference>
<comment type="caution">
    <text evidence="2">The sequence shown here is derived from an EMBL/GenBank/DDBJ whole genome shotgun (WGS) entry which is preliminary data.</text>
</comment>
<dbReference type="SUPFAM" id="SSF117281">
    <property type="entry name" value="Kelch motif"/>
    <property type="match status" value="1"/>
</dbReference>
<dbReference type="Proteomes" id="UP000185696">
    <property type="component" value="Unassembled WGS sequence"/>
</dbReference>
<dbReference type="Pfam" id="PF01344">
    <property type="entry name" value="Kelch_1"/>
    <property type="match status" value="1"/>
</dbReference>
<dbReference type="InterPro" id="IPR008969">
    <property type="entry name" value="CarboxyPept-like_regulatory"/>
</dbReference>
<dbReference type="SMART" id="SM00612">
    <property type="entry name" value="Kelch"/>
    <property type="match status" value="5"/>
</dbReference>
<evidence type="ECO:0000313" key="2">
    <source>
        <dbReference type="EMBL" id="OLF11989.1"/>
    </source>
</evidence>
<name>A0A7Z0WQN3_9PSEU</name>
<keyword evidence="3" id="KW-1185">Reference proteome</keyword>
<evidence type="ECO:0008006" key="4">
    <source>
        <dbReference type="Google" id="ProtNLM"/>
    </source>
</evidence>
<dbReference type="Gene3D" id="2.60.120.260">
    <property type="entry name" value="Galactose-binding domain-like"/>
    <property type="match status" value="1"/>
</dbReference>
<organism evidence="2 3">
    <name type="scientific">Actinophytocola xinjiangensis</name>
    <dbReference type="NCBI Taxonomy" id="485602"/>
    <lineage>
        <taxon>Bacteria</taxon>
        <taxon>Bacillati</taxon>
        <taxon>Actinomycetota</taxon>
        <taxon>Actinomycetes</taxon>
        <taxon>Pseudonocardiales</taxon>
        <taxon>Pseudonocardiaceae</taxon>
    </lineage>
</organism>
<dbReference type="OrthoDB" id="3676679at2"/>
<dbReference type="PANTHER" id="PTHR45632">
    <property type="entry name" value="LD33804P"/>
    <property type="match status" value="1"/>
</dbReference>
<evidence type="ECO:0000313" key="3">
    <source>
        <dbReference type="Proteomes" id="UP000185696"/>
    </source>
</evidence>
<reference evidence="2 3" key="1">
    <citation type="submission" date="2016-12" db="EMBL/GenBank/DDBJ databases">
        <title>The draft genome sequence of Actinophytocola xinjiangensis.</title>
        <authorList>
            <person name="Wang W."/>
            <person name="Yuan L."/>
        </authorList>
    </citation>
    <scope>NUCLEOTIDE SEQUENCE [LARGE SCALE GENOMIC DNA]</scope>
    <source>
        <strain evidence="2 3">CGMCC 4.4663</strain>
    </source>
</reference>
<protein>
    <recommendedName>
        <fullName evidence="4">Kelch motif protein</fullName>
    </recommendedName>
</protein>
<evidence type="ECO:0000256" key="1">
    <source>
        <dbReference type="SAM" id="SignalP"/>
    </source>
</evidence>
<gene>
    <name evidence="2" type="ORF">BLA60_08110</name>
</gene>
<dbReference type="SUPFAM" id="SSF49464">
    <property type="entry name" value="Carboxypeptidase regulatory domain-like"/>
    <property type="match status" value="2"/>
</dbReference>
<proteinExistence type="predicted"/>